<dbReference type="RefSeq" id="XP_001009678.2">
    <property type="nucleotide sequence ID" value="XM_001009678.2"/>
</dbReference>
<dbReference type="InParanoid" id="Q22WI4"/>
<dbReference type="KEGG" id="tet:TTHERM_00155520"/>
<evidence type="ECO:0000313" key="1">
    <source>
        <dbReference type="EMBL" id="EAR89433.2"/>
    </source>
</evidence>
<dbReference type="Proteomes" id="UP000009168">
    <property type="component" value="Unassembled WGS sequence"/>
</dbReference>
<dbReference type="AlphaFoldDB" id="Q22WI4"/>
<organism evidence="1 2">
    <name type="scientific">Tetrahymena thermophila (strain SB210)</name>
    <dbReference type="NCBI Taxonomy" id="312017"/>
    <lineage>
        <taxon>Eukaryota</taxon>
        <taxon>Sar</taxon>
        <taxon>Alveolata</taxon>
        <taxon>Ciliophora</taxon>
        <taxon>Intramacronucleata</taxon>
        <taxon>Oligohymenophorea</taxon>
        <taxon>Hymenostomatida</taxon>
        <taxon>Tetrahymenina</taxon>
        <taxon>Tetrahymenidae</taxon>
        <taxon>Tetrahymena</taxon>
    </lineage>
</organism>
<sequence length="436" mass="51446">MQKVNQSGYGQVGINIDETVELVQIQYPSIPQILALANSILSLLMLLGYIGRKISQKSIRNDFFFLFLKNIYQGKYYQMLKISNLLDQKEVPHLELNQLNKDTSNYNKEDTQEHKRLDQDKIQEQDLKFLENENGQSIFVPQLDFKSKQSLDIMKSNNFELFHPMNSEQIIFSHNSLFKQKIDNEKQKKKLSNNEVKPQKNLLVAQNAQNNTKYKEFNLNQSIQSIQNIVSVNCYDKIKSEQFNTQQCNNSQSLILINNQLKKIEKNTHLKDEELSKSNLEKLQAIHNKRFQNKLYQNLFGFRNTKILDQIKSQVLNKLQRISMEEQIVKDLNIFELYKDVLFMKKAIMMLFDSDQLAVIDLIGCSSNYLDLNKQNIDQERIFALKQKNFLSHFEEQYLVQQSEQLKLQKLKTFLNRFQSEKQQTELDKRLFSSII</sequence>
<accession>Q22WI4</accession>
<dbReference type="EMBL" id="GG662820">
    <property type="protein sequence ID" value="EAR89433.2"/>
    <property type="molecule type" value="Genomic_DNA"/>
</dbReference>
<proteinExistence type="predicted"/>
<keyword evidence="2" id="KW-1185">Reference proteome</keyword>
<protein>
    <recommendedName>
        <fullName evidence="3">AMP-binding enzyme family protein</fullName>
    </recommendedName>
</protein>
<gene>
    <name evidence="1" type="ORF">TTHERM_00155520</name>
</gene>
<reference evidence="2" key="1">
    <citation type="journal article" date="2006" name="PLoS Biol.">
        <title>Macronuclear genome sequence of the ciliate Tetrahymena thermophila, a model eukaryote.</title>
        <authorList>
            <person name="Eisen J.A."/>
            <person name="Coyne R.S."/>
            <person name="Wu M."/>
            <person name="Wu D."/>
            <person name="Thiagarajan M."/>
            <person name="Wortman J.R."/>
            <person name="Badger J.H."/>
            <person name="Ren Q."/>
            <person name="Amedeo P."/>
            <person name="Jones K.M."/>
            <person name="Tallon L.J."/>
            <person name="Delcher A.L."/>
            <person name="Salzberg S.L."/>
            <person name="Silva J.C."/>
            <person name="Haas B.J."/>
            <person name="Majoros W.H."/>
            <person name="Farzad M."/>
            <person name="Carlton J.M."/>
            <person name="Smith R.K. Jr."/>
            <person name="Garg J."/>
            <person name="Pearlman R.E."/>
            <person name="Karrer K.M."/>
            <person name="Sun L."/>
            <person name="Manning G."/>
            <person name="Elde N.C."/>
            <person name="Turkewitz A.P."/>
            <person name="Asai D.J."/>
            <person name="Wilkes D.E."/>
            <person name="Wang Y."/>
            <person name="Cai H."/>
            <person name="Collins K."/>
            <person name="Stewart B.A."/>
            <person name="Lee S.R."/>
            <person name="Wilamowska K."/>
            <person name="Weinberg Z."/>
            <person name="Ruzzo W.L."/>
            <person name="Wloga D."/>
            <person name="Gaertig J."/>
            <person name="Frankel J."/>
            <person name="Tsao C.-C."/>
            <person name="Gorovsky M.A."/>
            <person name="Keeling P.J."/>
            <person name="Waller R.F."/>
            <person name="Patron N.J."/>
            <person name="Cherry J.M."/>
            <person name="Stover N.A."/>
            <person name="Krieger C.J."/>
            <person name="del Toro C."/>
            <person name="Ryder H.F."/>
            <person name="Williamson S.C."/>
            <person name="Barbeau R.A."/>
            <person name="Hamilton E.P."/>
            <person name="Orias E."/>
        </authorList>
    </citation>
    <scope>NUCLEOTIDE SEQUENCE [LARGE SCALE GENOMIC DNA]</scope>
    <source>
        <strain evidence="2">SB210</strain>
    </source>
</reference>
<name>Q22WI4_TETTS</name>
<dbReference type="HOGENOM" id="CLU_056476_0_0_1"/>
<evidence type="ECO:0008006" key="3">
    <source>
        <dbReference type="Google" id="ProtNLM"/>
    </source>
</evidence>
<dbReference type="GeneID" id="7838462"/>
<evidence type="ECO:0000313" key="2">
    <source>
        <dbReference type="Proteomes" id="UP000009168"/>
    </source>
</evidence>